<dbReference type="AlphaFoldDB" id="A0A5B7TVL3"/>
<evidence type="ECO:0000256" key="9">
    <source>
        <dbReference type="SAM" id="Phobius"/>
    </source>
</evidence>
<feature type="transmembrane region" description="Helical" evidence="9">
    <location>
        <begin position="514"/>
        <end position="533"/>
    </location>
</feature>
<dbReference type="Proteomes" id="UP000306229">
    <property type="component" value="Chromosome"/>
</dbReference>
<organism evidence="12 13">
    <name type="scientific">Aureibaculum algae</name>
    <dbReference type="NCBI Taxonomy" id="2584122"/>
    <lineage>
        <taxon>Bacteria</taxon>
        <taxon>Pseudomonadati</taxon>
        <taxon>Bacteroidota</taxon>
        <taxon>Flavobacteriia</taxon>
        <taxon>Flavobacteriales</taxon>
        <taxon>Flavobacteriaceae</taxon>
        <taxon>Aureibaculum</taxon>
    </lineage>
</organism>
<dbReference type="PANTHER" id="PTHR32309:SF13">
    <property type="entry name" value="FERRIC ENTEROBACTIN TRANSPORT PROTEIN FEPE"/>
    <property type="match status" value="1"/>
</dbReference>
<keyword evidence="6 9" id="KW-1133">Transmembrane helix</keyword>
<dbReference type="Gene3D" id="3.40.50.300">
    <property type="entry name" value="P-loop containing nucleotide triphosphate hydrolases"/>
    <property type="match status" value="1"/>
</dbReference>
<dbReference type="EMBL" id="CP040749">
    <property type="protein sequence ID" value="QCX39334.1"/>
    <property type="molecule type" value="Genomic_DNA"/>
</dbReference>
<evidence type="ECO:0000256" key="6">
    <source>
        <dbReference type="ARBA" id="ARBA00022989"/>
    </source>
</evidence>
<evidence type="ECO:0000256" key="8">
    <source>
        <dbReference type="SAM" id="Coils"/>
    </source>
</evidence>
<dbReference type="Pfam" id="PF13807">
    <property type="entry name" value="GNVR"/>
    <property type="match status" value="1"/>
</dbReference>
<evidence type="ECO:0000313" key="13">
    <source>
        <dbReference type="Proteomes" id="UP000306229"/>
    </source>
</evidence>
<feature type="domain" description="Tyrosine-protein kinase G-rich" evidence="11">
    <location>
        <begin position="462"/>
        <end position="535"/>
    </location>
</feature>
<keyword evidence="2" id="KW-1003">Cell membrane</keyword>
<dbReference type="Pfam" id="PF02706">
    <property type="entry name" value="Wzz"/>
    <property type="match status" value="1"/>
</dbReference>
<dbReference type="GO" id="GO:0005886">
    <property type="term" value="C:plasma membrane"/>
    <property type="evidence" value="ECO:0007669"/>
    <property type="project" value="UniProtKB-SubCell"/>
</dbReference>
<dbReference type="GO" id="GO:0004715">
    <property type="term" value="F:non-membrane spanning protein tyrosine kinase activity"/>
    <property type="evidence" value="ECO:0007669"/>
    <property type="project" value="UniProtKB-EC"/>
</dbReference>
<evidence type="ECO:0000313" key="12">
    <source>
        <dbReference type="EMBL" id="QCX39334.1"/>
    </source>
</evidence>
<feature type="domain" description="Polysaccharide chain length determinant N-terminal" evidence="10">
    <location>
        <begin position="17"/>
        <end position="111"/>
    </location>
</feature>
<evidence type="ECO:0000259" key="10">
    <source>
        <dbReference type="Pfam" id="PF02706"/>
    </source>
</evidence>
<evidence type="ECO:0000256" key="7">
    <source>
        <dbReference type="ARBA" id="ARBA00023136"/>
    </source>
</evidence>
<keyword evidence="5" id="KW-0067">ATP-binding</keyword>
<dbReference type="OrthoDB" id="9794577at2"/>
<dbReference type="InterPro" id="IPR003856">
    <property type="entry name" value="LPS_length_determ_N"/>
</dbReference>
<feature type="coiled-coil region" evidence="8">
    <location>
        <begin position="298"/>
        <end position="355"/>
    </location>
</feature>
<evidence type="ECO:0000256" key="4">
    <source>
        <dbReference type="ARBA" id="ARBA00022741"/>
    </source>
</evidence>
<feature type="transmembrane region" description="Helical" evidence="9">
    <location>
        <begin position="32"/>
        <end position="50"/>
    </location>
</feature>
<dbReference type="EC" id="2.7.10.2" evidence="12"/>
<keyword evidence="8" id="KW-0175">Coiled coil</keyword>
<keyword evidence="7 9" id="KW-0472">Membrane</keyword>
<evidence type="ECO:0000256" key="2">
    <source>
        <dbReference type="ARBA" id="ARBA00022475"/>
    </source>
</evidence>
<accession>A0A5B7TVL3</accession>
<keyword evidence="12" id="KW-0808">Transferase</keyword>
<keyword evidence="4" id="KW-0547">Nucleotide-binding</keyword>
<evidence type="ECO:0000256" key="3">
    <source>
        <dbReference type="ARBA" id="ARBA00022692"/>
    </source>
</evidence>
<keyword evidence="3 9" id="KW-0812">Transmembrane</keyword>
<dbReference type="KEGG" id="fbe:FF125_13130"/>
<dbReference type="InterPro" id="IPR005702">
    <property type="entry name" value="Wzc-like_C"/>
</dbReference>
<dbReference type="CDD" id="cd05387">
    <property type="entry name" value="BY-kinase"/>
    <property type="match status" value="1"/>
</dbReference>
<reference evidence="12 13" key="1">
    <citation type="submission" date="2019-05" db="EMBL/GenBank/DDBJ databases">
        <title>Algicella ahnfeltiae gen. nov., sp. nov., a novel marine bacterium of the family Flavobacteriaceae isolated from a red alga.</title>
        <authorList>
            <person name="Nedashkovskaya O.I."/>
            <person name="Kukhlevskiy A.D."/>
            <person name="Kim S.-G."/>
            <person name="Zhukova N.V."/>
            <person name="Mikhailov V.V."/>
        </authorList>
    </citation>
    <scope>NUCLEOTIDE SEQUENCE [LARGE SCALE GENOMIC DNA]</scope>
    <source>
        <strain evidence="12 13">10Alg115</strain>
    </source>
</reference>
<evidence type="ECO:0000256" key="5">
    <source>
        <dbReference type="ARBA" id="ARBA00022840"/>
    </source>
</evidence>
<gene>
    <name evidence="12" type="ORF">FF125_13130</name>
</gene>
<sequence length="808" mass="90905">MEFEKVKGIDKDDGNENSLDLREQIEKYLRNWKWFAIAILISLLYTFYNLNFKRSSYEAVSTIKIKNEKNGDKSALSAFQDMGIMSNSNDNIDDEIEVLKSKTLISEVITTLKLNIQFFTNKNSLSEFLDNNIGFNTEFYEIENYDNPPIDLNFFISDTALYTTSAQFLIKINSDNQYTFATLDESIVKTQSFGEKLTTNFGDLIILPNVDFKKANLIGENILVSITPVADMTNAYLDGLAIEPKAEFSNVLSLTVTDSHKKKAENFLDELVHRYNLRAIRLKEELSQNTSEFVSERLKKISEELADVDENVENVKSKYGASSVASSAGLNMQAAKQIEQEKNQTATQLNQIKQVKEIVATKGKNEMIPSVGIADANVANSVAKYNELLIAKQTRLKGGSTEKNPIVVALDDQLKSLETTINKGLQNAEASTKIAYDAYSQQYNIAQGRIYGAPQQETQIRDVTRKQQTKEALYLYLLQKREETAITLGVADPNAKIIDKAESNPNRVAPKKKMAFIFAILIGLLIPFSIIYLRDILDSKIHTREDIERVLSIPIIADIPKLDGKKSRYLIKKEDHSGVAEAFRILRTNISFILPKTSESNDGKVIFVTSSIAHEGKSLVSTNLATALSHANKKTIILGLDIRAPKIEPYLGVRSKQGVTNYIINSDINPADLVVSAPENDYLDIITSGDLAPNPAELLMNARIKELFDFAKENYEYVIVDTAAFSMVTDTLLLSKFADAFIYVIRANFVDKRMLKYVNFLYKEQRLPNMALLLNGVDQKKTYGYGYGYGYGTAFENSQKKWWQFGKS</sequence>
<dbReference type="InterPro" id="IPR050445">
    <property type="entry name" value="Bact_polysacc_biosynth/exp"/>
</dbReference>
<dbReference type="GO" id="GO:0005524">
    <property type="term" value="F:ATP binding"/>
    <property type="evidence" value="ECO:0007669"/>
    <property type="project" value="UniProtKB-KW"/>
</dbReference>
<comment type="subcellular location">
    <subcellularLocation>
        <location evidence="1">Cell membrane</location>
        <topology evidence="1">Multi-pass membrane protein</topology>
    </subcellularLocation>
</comment>
<dbReference type="SUPFAM" id="SSF52540">
    <property type="entry name" value="P-loop containing nucleoside triphosphate hydrolases"/>
    <property type="match status" value="1"/>
</dbReference>
<dbReference type="InterPro" id="IPR027417">
    <property type="entry name" value="P-loop_NTPase"/>
</dbReference>
<dbReference type="InterPro" id="IPR032807">
    <property type="entry name" value="GNVR"/>
</dbReference>
<proteinExistence type="predicted"/>
<dbReference type="PANTHER" id="PTHR32309">
    <property type="entry name" value="TYROSINE-PROTEIN KINASE"/>
    <property type="match status" value="1"/>
</dbReference>
<keyword evidence="12" id="KW-0418">Kinase</keyword>
<protein>
    <submittedName>
        <fullName evidence="12">Polysaccharide biosynthesis tyrosine autokinase</fullName>
        <ecNumber evidence="12">2.7.10.2</ecNumber>
    </submittedName>
</protein>
<name>A0A5B7TVL3_9FLAO</name>
<evidence type="ECO:0000256" key="1">
    <source>
        <dbReference type="ARBA" id="ARBA00004651"/>
    </source>
</evidence>
<keyword evidence="13" id="KW-1185">Reference proteome</keyword>
<dbReference type="NCBIfam" id="TIGR01007">
    <property type="entry name" value="eps_fam"/>
    <property type="match status" value="1"/>
</dbReference>
<evidence type="ECO:0000259" key="11">
    <source>
        <dbReference type="Pfam" id="PF13807"/>
    </source>
</evidence>
<dbReference type="RefSeq" id="WP_138950193.1">
    <property type="nucleotide sequence ID" value="NZ_CP040749.1"/>
</dbReference>